<feature type="transmembrane region" description="Helical" evidence="1">
    <location>
        <begin position="163"/>
        <end position="182"/>
    </location>
</feature>
<feature type="transmembrane region" description="Helical" evidence="1">
    <location>
        <begin position="418"/>
        <end position="437"/>
    </location>
</feature>
<keyword evidence="1" id="KW-1133">Transmembrane helix</keyword>
<sequence>MSGPDEIWLTIEGCQDNCPKPNFDLYSDMWPRLLTWLVPALLLIGSVHLPRIGHVNRFFVIFHFMGDPIDSMWALLTKAEVWNRFYALALRFTPPGPEQLAMAKALAAMLSAFEELTGDMATVEKEFNAIVVENGAQLSKEDLDYILKESAEELVDSRSNEGLRTALVIVNYLWAVLAALVPEIGGLQSSQPGGRIGTAMDLSWLVTAVLLSNTLSGFTSRRTCLRIMERYTRTIKGRRRDLHIFPFSPRLLSQTKGRGTFEDFIDAQPWNGSVYSYRPRKRLPSTSLKTDRSPFHLLALSVMPILIAAVSAFVIIWYTPTIGLGCRTLWVIALTAGLFISPVLTWVISRTLKGRWAWYFTIAKDAVFGLTGVTVIILSSIGIFNTCWCWSGVYSRGVARAFIDLDPDSEREYNLHHLYPAMVGVCLILQILTYVMMHRVMKAGGIVFRPREEEKMEQYRLIHGLNGSPDTEMMGGPRKGAGVRRESEAAPLLLPPPAMDSRYASSTSIAMM</sequence>
<feature type="transmembrane region" description="Helical" evidence="1">
    <location>
        <begin position="356"/>
        <end position="384"/>
    </location>
</feature>
<feature type="transmembrane region" description="Helical" evidence="1">
    <location>
        <begin position="330"/>
        <end position="349"/>
    </location>
</feature>
<comment type="caution">
    <text evidence="2">The sequence shown here is derived from an EMBL/GenBank/DDBJ whole genome shotgun (WGS) entry which is preliminary data.</text>
</comment>
<accession>A0AAD4ETQ1</accession>
<feature type="transmembrane region" description="Helical" evidence="1">
    <location>
        <begin position="29"/>
        <end position="49"/>
    </location>
</feature>
<keyword evidence="3" id="KW-1185">Reference proteome</keyword>
<evidence type="ECO:0000256" key="1">
    <source>
        <dbReference type="SAM" id="Phobius"/>
    </source>
</evidence>
<feature type="transmembrane region" description="Helical" evidence="1">
    <location>
        <begin position="202"/>
        <end position="220"/>
    </location>
</feature>
<reference evidence="2" key="1">
    <citation type="submission" date="2023-02" db="EMBL/GenBank/DDBJ databases">
        <authorList>
            <person name="Palmer J.M."/>
        </authorList>
    </citation>
    <scope>NUCLEOTIDE SEQUENCE</scope>
    <source>
        <strain evidence="2">FW57</strain>
    </source>
</reference>
<keyword evidence="1" id="KW-0812">Transmembrane</keyword>
<evidence type="ECO:0000313" key="2">
    <source>
        <dbReference type="EMBL" id="KAG7287501.1"/>
    </source>
</evidence>
<organism evidence="2 3">
    <name type="scientific">Staphylotrichum longicolle</name>
    <dbReference type="NCBI Taxonomy" id="669026"/>
    <lineage>
        <taxon>Eukaryota</taxon>
        <taxon>Fungi</taxon>
        <taxon>Dikarya</taxon>
        <taxon>Ascomycota</taxon>
        <taxon>Pezizomycotina</taxon>
        <taxon>Sordariomycetes</taxon>
        <taxon>Sordariomycetidae</taxon>
        <taxon>Sordariales</taxon>
        <taxon>Chaetomiaceae</taxon>
        <taxon>Staphylotrichum</taxon>
    </lineage>
</organism>
<keyword evidence="1" id="KW-0472">Membrane</keyword>
<protein>
    <submittedName>
        <fullName evidence="2">Uncharacterized protein</fullName>
    </submittedName>
</protein>
<dbReference type="AlphaFoldDB" id="A0AAD4ETQ1"/>
<name>A0AAD4ETQ1_9PEZI</name>
<dbReference type="EMBL" id="JAHCVI010000003">
    <property type="protein sequence ID" value="KAG7287501.1"/>
    <property type="molecule type" value="Genomic_DNA"/>
</dbReference>
<gene>
    <name evidence="2" type="ORF">NEMBOFW57_007013</name>
</gene>
<feature type="transmembrane region" description="Helical" evidence="1">
    <location>
        <begin position="297"/>
        <end position="318"/>
    </location>
</feature>
<proteinExistence type="predicted"/>
<evidence type="ECO:0000313" key="3">
    <source>
        <dbReference type="Proteomes" id="UP001197093"/>
    </source>
</evidence>
<dbReference type="Proteomes" id="UP001197093">
    <property type="component" value="Unassembled WGS sequence"/>
</dbReference>